<comment type="caution">
    <text evidence="3">The sequence shown here is derived from an EMBL/GenBank/DDBJ whole genome shotgun (WGS) entry which is preliminary data.</text>
</comment>
<dbReference type="Proteomes" id="UP000031549">
    <property type="component" value="Unassembled WGS sequence"/>
</dbReference>
<dbReference type="EMBL" id="JTCM02000009">
    <property type="protein sequence ID" value="NEU72270.1"/>
    <property type="molecule type" value="Genomic_DNA"/>
</dbReference>
<accession>A0A846H6P1</accession>
<evidence type="ECO:0000313" key="4">
    <source>
        <dbReference type="Proteomes" id="UP000031549"/>
    </source>
</evidence>
<dbReference type="InterPro" id="IPR008538">
    <property type="entry name" value="Uma2"/>
</dbReference>
<dbReference type="RefSeq" id="WP_039737767.1">
    <property type="nucleotide sequence ID" value="NZ_JTCM02000009.1"/>
</dbReference>
<name>A0A846H6P1_9CYAN</name>
<keyword evidence="3" id="KW-0255">Endonuclease</keyword>
<dbReference type="PANTHER" id="PTHR33352">
    <property type="entry name" value="SLR1095 PROTEIN"/>
    <property type="match status" value="1"/>
</dbReference>
<dbReference type="InterPro" id="IPR011335">
    <property type="entry name" value="Restrct_endonuc-II-like"/>
</dbReference>
<keyword evidence="3" id="KW-0540">Nuclease</keyword>
<feature type="region of interest" description="Disordered" evidence="1">
    <location>
        <begin position="1"/>
        <end position="24"/>
    </location>
</feature>
<evidence type="ECO:0000259" key="2">
    <source>
        <dbReference type="Pfam" id="PF05685"/>
    </source>
</evidence>
<dbReference type="Gene3D" id="3.90.1570.10">
    <property type="entry name" value="tt1808, chain A"/>
    <property type="match status" value="1"/>
</dbReference>
<gene>
    <name evidence="3" type="ORF">PI95_006710</name>
</gene>
<dbReference type="CDD" id="cd06260">
    <property type="entry name" value="DUF820-like"/>
    <property type="match status" value="1"/>
</dbReference>
<dbReference type="GO" id="GO:0004519">
    <property type="term" value="F:endonuclease activity"/>
    <property type="evidence" value="ECO:0007669"/>
    <property type="project" value="UniProtKB-KW"/>
</dbReference>
<dbReference type="InterPro" id="IPR012296">
    <property type="entry name" value="Nuclease_put_TT1808"/>
</dbReference>
<proteinExistence type="predicted"/>
<sequence>MMSSNLRQYLPSGDELPCSDDTPVDNEDQNFIPNFLLFLLEAIWKTRQDWFFAVDMGVYHTTGVNPRVPIVPDGFLSLGVERRKQGKSRRSYVVWEENDIPPTLVLEVVSWTPGEEYDTKAAIYANLGVLYYVIYNPEYWQRDRHQPFEVYKLIDGSYELQKKEPCWMPEINLGIGRSPDPSGIIQREVLSWYDEQGNRYPTPEEQAQQAQQQAQQAQQQAQQAQQARLDAIPRLLQMGLGVEQVAEVLGLSIDIVRAEVQKLG</sequence>
<dbReference type="PANTHER" id="PTHR33352:SF3">
    <property type="entry name" value="SLR1612 PROTEIN"/>
    <property type="match status" value="1"/>
</dbReference>
<dbReference type="AlphaFoldDB" id="A0A846H6P1"/>
<reference evidence="3 4" key="1">
    <citation type="journal article" date="2015" name="Genome Announc.">
        <title>Draft Genome Sequence of Cyanobacterium Hassallia byssoidea Strain VB512170, Isolated from Monuments in India.</title>
        <authorList>
            <person name="Singh D."/>
            <person name="Chandrababunaidu M.M."/>
            <person name="Panda A."/>
            <person name="Sen D."/>
            <person name="Bhattacharyya S."/>
            <person name="Adhikary S.P."/>
            <person name="Tripathy S."/>
        </authorList>
    </citation>
    <scope>NUCLEOTIDE SEQUENCE [LARGE SCALE GENOMIC DNA]</scope>
    <source>
        <strain evidence="3 4">VB512170</strain>
    </source>
</reference>
<keyword evidence="3" id="KW-0378">Hydrolase</keyword>
<dbReference type="Pfam" id="PF05685">
    <property type="entry name" value="Uma2"/>
    <property type="match status" value="1"/>
</dbReference>
<protein>
    <submittedName>
        <fullName evidence="3">Uma2 family endonuclease</fullName>
    </submittedName>
</protein>
<evidence type="ECO:0000256" key="1">
    <source>
        <dbReference type="SAM" id="MobiDB-lite"/>
    </source>
</evidence>
<feature type="domain" description="Putative restriction endonuclease" evidence="2">
    <location>
        <begin position="25"/>
        <end position="163"/>
    </location>
</feature>
<dbReference type="SUPFAM" id="SSF52980">
    <property type="entry name" value="Restriction endonuclease-like"/>
    <property type="match status" value="1"/>
</dbReference>
<keyword evidence="4" id="KW-1185">Reference proteome</keyword>
<organism evidence="3 4">
    <name type="scientific">Hassallia byssoidea VB512170</name>
    <dbReference type="NCBI Taxonomy" id="1304833"/>
    <lineage>
        <taxon>Bacteria</taxon>
        <taxon>Bacillati</taxon>
        <taxon>Cyanobacteriota</taxon>
        <taxon>Cyanophyceae</taxon>
        <taxon>Nostocales</taxon>
        <taxon>Tolypothrichaceae</taxon>
        <taxon>Hassallia</taxon>
    </lineage>
</organism>
<evidence type="ECO:0000313" key="3">
    <source>
        <dbReference type="EMBL" id="NEU72270.1"/>
    </source>
</evidence>